<sequence length="164" mass="17482">MADQLVFVPVSTGQAHTLARQGHLPGPLDAFATTPALLAALDYTADQAEDAEYAALVLASVHGLTRHQERLVLVAEVPAAQVEPYEDEMDNGGVRLPSLSRAAVQSFFTDDPAIDIADAVAAATGLTIDQVWETEQVQALLGGADLLWHSVEELDRFGKDGRHA</sequence>
<reference evidence="2" key="1">
    <citation type="journal article" date="2019" name="Int. J. Syst. Evol. Microbiol.">
        <title>The Global Catalogue of Microorganisms (GCM) 10K type strain sequencing project: providing services to taxonomists for standard genome sequencing and annotation.</title>
        <authorList>
            <consortium name="The Broad Institute Genomics Platform"/>
            <consortium name="The Broad Institute Genome Sequencing Center for Infectious Disease"/>
            <person name="Wu L."/>
            <person name="Ma J."/>
        </authorList>
    </citation>
    <scope>NUCLEOTIDE SEQUENCE [LARGE SCALE GENOMIC DNA]</scope>
    <source>
        <strain evidence="2">CGMCC 1.15277</strain>
    </source>
</reference>
<dbReference type="RefSeq" id="WP_343886042.1">
    <property type="nucleotide sequence ID" value="NZ_BAAAKI010000012.1"/>
</dbReference>
<accession>A0ABW1X074</accession>
<proteinExistence type="predicted"/>
<gene>
    <name evidence="1" type="ORF">ACFP57_02610</name>
</gene>
<evidence type="ECO:0000313" key="2">
    <source>
        <dbReference type="Proteomes" id="UP001596266"/>
    </source>
</evidence>
<protein>
    <submittedName>
        <fullName evidence="1">DUF6912 family protein</fullName>
    </submittedName>
</protein>
<comment type="caution">
    <text evidence="1">The sequence shown here is derived from an EMBL/GenBank/DDBJ whole genome shotgun (WGS) entry which is preliminary data.</text>
</comment>
<dbReference type="Pfam" id="PF21853">
    <property type="entry name" value="DUF6912"/>
    <property type="match status" value="1"/>
</dbReference>
<dbReference type="EMBL" id="JBHSUA010000008">
    <property type="protein sequence ID" value="MFC6395889.1"/>
    <property type="molecule type" value="Genomic_DNA"/>
</dbReference>
<organism evidence="1 2">
    <name type="scientific">Luteococcus sanguinis</name>
    <dbReference type="NCBI Taxonomy" id="174038"/>
    <lineage>
        <taxon>Bacteria</taxon>
        <taxon>Bacillati</taxon>
        <taxon>Actinomycetota</taxon>
        <taxon>Actinomycetes</taxon>
        <taxon>Propionibacteriales</taxon>
        <taxon>Propionibacteriaceae</taxon>
        <taxon>Luteococcus</taxon>
    </lineage>
</organism>
<name>A0ABW1X074_9ACTN</name>
<keyword evidence="2" id="KW-1185">Reference proteome</keyword>
<evidence type="ECO:0000313" key="1">
    <source>
        <dbReference type="EMBL" id="MFC6395889.1"/>
    </source>
</evidence>
<dbReference type="Proteomes" id="UP001596266">
    <property type="component" value="Unassembled WGS sequence"/>
</dbReference>
<dbReference type="InterPro" id="IPR054206">
    <property type="entry name" value="DUF6912"/>
</dbReference>